<sequence length="681" mass="74918">MTKANIRGKIRWGIFGIIALLFVSSVFVAPQVFNKGIDWANNTIHLGLPKVPERDFRLGLDLQGGAHLVYEADTSNIPTGEEATAVEGVRDVIERRINGIGVSEAQVQTTQVGEEQRIIVELPGVSDVQQAISMIGATPILEFKEINNEPPRELTAEEQTQLDEYNKDAKAHANDLLKQVKKDSSVFETLATENSEDENSKNNSGYMNYISANSQYTEIYDWAKDVKEGTISKNLVESTEGYNILKRGAERDGSKEVEASHILICYLGSQNCNNEQYTKEEALARAQEIYNEANADNFEQLAKDNSTDPSVSQNGGDLGWFGKDMMVPEFETAVFEAEKGQIIGPVETPFGYHVIFKKDERNTKEYEVSRILISTQSVTDILPPQDPWKNTNLSGKNLERSEVVSDGQTGAIQVALNFDSEGKDFFADITKRNLGQQVAIFLDNEIISAPTVQAAITDGRAVITGNFTLQDAKLLSQRLNAGALPVPIELISQQTVGATLGAKSVRASLVAGIIGVLVVMLFMLVFYRLPGLLSVIALSVYITLTLAIFKVIGVTLTLAGIAGFILSIGMAVDANVLIFERLREELKEGKSLKAAVEEGFKRAWSSIRDGNISTLITCVLLIWFGTSFVQGFAVTLGLGVLLSMFSAITITRVMLRFVVPWFKKRDGGWFFLGTFTHKEQK</sequence>
<name>A0A1F6NRG6_9BACT</name>
<comment type="similarity">
    <text evidence="9">Belongs to the SecD/SecF family. SecD subfamily.</text>
</comment>
<keyword evidence="10" id="KW-0697">Rotamase</keyword>
<comment type="subunit">
    <text evidence="9">Forms a complex with SecF. Part of the essential Sec protein translocation apparatus which comprises SecA, SecYEG and auxiliary proteins SecDF. Other proteins may also be involved.</text>
</comment>
<dbReference type="AlphaFoldDB" id="A0A1F6NRG6"/>
<evidence type="ECO:0000313" key="13">
    <source>
        <dbReference type="Proteomes" id="UP000178349"/>
    </source>
</evidence>
<dbReference type="Pfam" id="PF07549">
    <property type="entry name" value="Sec_GG"/>
    <property type="match status" value="1"/>
</dbReference>
<dbReference type="EMBL" id="MFQW01000014">
    <property type="protein sequence ID" value="OGH86537.1"/>
    <property type="molecule type" value="Genomic_DNA"/>
</dbReference>
<keyword evidence="4 9" id="KW-0812">Transmembrane</keyword>
<feature type="transmembrane region" description="Helical" evidence="9">
    <location>
        <begin position="12"/>
        <end position="33"/>
    </location>
</feature>
<dbReference type="GO" id="GO:0065002">
    <property type="term" value="P:intracellular protein transmembrane transport"/>
    <property type="evidence" value="ECO:0007669"/>
    <property type="project" value="UniProtKB-UniRule"/>
</dbReference>
<dbReference type="InterPro" id="IPR046357">
    <property type="entry name" value="PPIase_dom_sf"/>
</dbReference>
<dbReference type="InterPro" id="IPR005791">
    <property type="entry name" value="SecD"/>
</dbReference>
<dbReference type="InterPro" id="IPR054384">
    <property type="entry name" value="SecDF_P1_head"/>
</dbReference>
<dbReference type="Pfam" id="PF21760">
    <property type="entry name" value="SecD_1st"/>
    <property type="match status" value="1"/>
</dbReference>
<dbReference type="Gene3D" id="3.10.50.40">
    <property type="match status" value="2"/>
</dbReference>
<dbReference type="Proteomes" id="UP000178349">
    <property type="component" value="Unassembled WGS sequence"/>
</dbReference>
<feature type="transmembrane region" description="Helical" evidence="9">
    <location>
        <begin position="509"/>
        <end position="527"/>
    </location>
</feature>
<dbReference type="Gene3D" id="1.20.1640.10">
    <property type="entry name" value="Multidrug efflux transporter AcrB transmembrane domain"/>
    <property type="match status" value="1"/>
</dbReference>
<gene>
    <name evidence="9" type="primary">secD</name>
    <name evidence="12" type="ORF">A2493_03180</name>
</gene>
<keyword evidence="5 9" id="KW-0653">Protein transport</keyword>
<dbReference type="InterPro" id="IPR023058">
    <property type="entry name" value="PPIase_PpiC_CS"/>
</dbReference>
<dbReference type="Gene3D" id="3.30.70.3400">
    <property type="match status" value="1"/>
</dbReference>
<comment type="caution">
    <text evidence="12">The sequence shown here is derived from an EMBL/GenBank/DDBJ whole genome shotgun (WGS) entry which is preliminary data.</text>
</comment>
<dbReference type="PRINTS" id="PR00702">
    <property type="entry name" value="ACRIFLAVINRP"/>
</dbReference>
<keyword evidence="6 9" id="KW-1133">Transmembrane helix</keyword>
<dbReference type="SUPFAM" id="SSF54534">
    <property type="entry name" value="FKBP-like"/>
    <property type="match status" value="2"/>
</dbReference>
<keyword evidence="7 9" id="KW-0811">Translocation</keyword>
<evidence type="ECO:0000259" key="11">
    <source>
        <dbReference type="PROSITE" id="PS50198"/>
    </source>
</evidence>
<keyword evidence="2 9" id="KW-0813">Transport</keyword>
<evidence type="ECO:0000256" key="10">
    <source>
        <dbReference type="PROSITE-ProRule" id="PRU00278"/>
    </source>
</evidence>
<protein>
    <recommendedName>
        <fullName evidence="9">Protein translocase subunit SecD</fullName>
    </recommendedName>
</protein>
<dbReference type="InterPro" id="IPR000297">
    <property type="entry name" value="PPIase_PpiC"/>
</dbReference>
<dbReference type="GO" id="GO:0003755">
    <property type="term" value="F:peptidyl-prolyl cis-trans isomerase activity"/>
    <property type="evidence" value="ECO:0007669"/>
    <property type="project" value="UniProtKB-KW"/>
</dbReference>
<keyword evidence="3 9" id="KW-1003">Cell membrane</keyword>
<feature type="transmembrane region" description="Helical" evidence="9">
    <location>
        <begin position="558"/>
        <end position="579"/>
    </location>
</feature>
<dbReference type="GO" id="GO:0005886">
    <property type="term" value="C:plasma membrane"/>
    <property type="evidence" value="ECO:0007669"/>
    <property type="project" value="UniProtKB-SubCell"/>
</dbReference>
<feature type="transmembrane region" description="Helical" evidence="9">
    <location>
        <begin position="532"/>
        <end position="552"/>
    </location>
</feature>
<feature type="domain" description="PpiC" evidence="11">
    <location>
        <begin position="154"/>
        <end position="249"/>
    </location>
</feature>
<dbReference type="PROSITE" id="PS01096">
    <property type="entry name" value="PPIC_PPIASE_1"/>
    <property type="match status" value="1"/>
</dbReference>
<feature type="transmembrane region" description="Helical" evidence="9">
    <location>
        <begin position="632"/>
        <end position="655"/>
    </location>
</feature>
<dbReference type="Pfam" id="PF22599">
    <property type="entry name" value="SecDF_P1_head"/>
    <property type="match status" value="1"/>
</dbReference>
<dbReference type="NCBIfam" id="TIGR01129">
    <property type="entry name" value="secD"/>
    <property type="match status" value="1"/>
</dbReference>
<evidence type="ECO:0000256" key="4">
    <source>
        <dbReference type="ARBA" id="ARBA00022692"/>
    </source>
</evidence>
<comment type="function">
    <text evidence="9">Part of the Sec protein translocase complex. Interacts with the SecYEG preprotein conducting channel. SecDF uses the proton motive force (PMF) to complete protein translocation after the ATP-dependent function of SecA.</text>
</comment>
<evidence type="ECO:0000256" key="5">
    <source>
        <dbReference type="ARBA" id="ARBA00022927"/>
    </source>
</evidence>
<evidence type="ECO:0000256" key="3">
    <source>
        <dbReference type="ARBA" id="ARBA00022475"/>
    </source>
</evidence>
<keyword evidence="10" id="KW-0413">Isomerase</keyword>
<keyword evidence="8 9" id="KW-0472">Membrane</keyword>
<dbReference type="PROSITE" id="PS50198">
    <property type="entry name" value="PPIC_PPIASE_2"/>
    <property type="match status" value="2"/>
</dbReference>
<dbReference type="FunFam" id="1.20.1640.10:FF:000004">
    <property type="entry name" value="Protein translocase subunit SecD"/>
    <property type="match status" value="1"/>
</dbReference>
<dbReference type="GO" id="GO:0043952">
    <property type="term" value="P:protein transport by the Sec complex"/>
    <property type="evidence" value="ECO:0007669"/>
    <property type="project" value="UniProtKB-UniRule"/>
</dbReference>
<reference evidence="12 13" key="1">
    <citation type="journal article" date="2016" name="Nat. Commun.">
        <title>Thousands of microbial genomes shed light on interconnected biogeochemical processes in an aquifer system.</title>
        <authorList>
            <person name="Anantharaman K."/>
            <person name="Brown C.T."/>
            <person name="Hug L.A."/>
            <person name="Sharon I."/>
            <person name="Castelle C.J."/>
            <person name="Probst A.J."/>
            <person name="Thomas B.C."/>
            <person name="Singh A."/>
            <person name="Wilkins M.J."/>
            <person name="Karaoz U."/>
            <person name="Brodie E.L."/>
            <person name="Williams K.H."/>
            <person name="Hubbard S.S."/>
            <person name="Banfield J.F."/>
        </authorList>
    </citation>
    <scope>NUCLEOTIDE SEQUENCE [LARGE SCALE GENOMIC DNA]</scope>
</reference>
<dbReference type="GO" id="GO:0006605">
    <property type="term" value="P:protein targeting"/>
    <property type="evidence" value="ECO:0007669"/>
    <property type="project" value="UniProtKB-UniRule"/>
</dbReference>
<evidence type="ECO:0000256" key="2">
    <source>
        <dbReference type="ARBA" id="ARBA00022448"/>
    </source>
</evidence>
<feature type="domain" description="PpiC" evidence="11">
    <location>
        <begin position="254"/>
        <end position="359"/>
    </location>
</feature>
<dbReference type="SUPFAM" id="SSF82866">
    <property type="entry name" value="Multidrug efflux transporter AcrB transmembrane domain"/>
    <property type="match status" value="1"/>
</dbReference>
<dbReference type="InterPro" id="IPR022646">
    <property type="entry name" value="SecD/SecF_CS"/>
</dbReference>
<dbReference type="InterPro" id="IPR048631">
    <property type="entry name" value="SecD_1st"/>
</dbReference>
<evidence type="ECO:0000313" key="12">
    <source>
        <dbReference type="EMBL" id="OGH86537.1"/>
    </source>
</evidence>
<dbReference type="InterPro" id="IPR048634">
    <property type="entry name" value="SecD_SecF_C"/>
</dbReference>
<dbReference type="PANTHER" id="PTHR30081:SF1">
    <property type="entry name" value="PROTEIN TRANSLOCASE SUBUNIT SECD"/>
    <property type="match status" value="1"/>
</dbReference>
<dbReference type="PANTHER" id="PTHR30081">
    <property type="entry name" value="PROTEIN-EXPORT MEMBRANE PROTEIN SEC"/>
    <property type="match status" value="1"/>
</dbReference>
<dbReference type="NCBIfam" id="TIGR00916">
    <property type="entry name" value="2A0604s01"/>
    <property type="match status" value="1"/>
</dbReference>
<dbReference type="InterPro" id="IPR055344">
    <property type="entry name" value="SecD_SecF_C_bact"/>
</dbReference>
<organism evidence="12 13">
    <name type="scientific">Candidatus Magasanikbacteria bacterium RIFOXYC12_FULL_33_11</name>
    <dbReference type="NCBI Taxonomy" id="1798701"/>
    <lineage>
        <taxon>Bacteria</taxon>
        <taxon>Candidatus Magasanikiibacteriota</taxon>
    </lineage>
</organism>
<dbReference type="InterPro" id="IPR022813">
    <property type="entry name" value="SecD/SecF_arch_bac"/>
</dbReference>
<dbReference type="Pfam" id="PF13616">
    <property type="entry name" value="Rotamase_3"/>
    <property type="match status" value="1"/>
</dbReference>
<comment type="subcellular location">
    <subcellularLocation>
        <location evidence="1 9">Cell membrane</location>
        <topology evidence="1 9">Multi-pass membrane protein</topology>
    </subcellularLocation>
</comment>
<dbReference type="Gene3D" id="3.30.1360.200">
    <property type="match status" value="1"/>
</dbReference>
<dbReference type="HAMAP" id="MF_01463_B">
    <property type="entry name" value="SecD_B"/>
    <property type="match status" value="1"/>
</dbReference>
<feature type="transmembrane region" description="Helical" evidence="9">
    <location>
        <begin position="610"/>
        <end position="626"/>
    </location>
</feature>
<dbReference type="InterPro" id="IPR001036">
    <property type="entry name" value="Acrflvin-R"/>
</dbReference>
<evidence type="ECO:0000256" key="9">
    <source>
        <dbReference type="HAMAP-Rule" id="MF_01463"/>
    </source>
</evidence>
<dbReference type="GO" id="GO:0015450">
    <property type="term" value="F:protein-transporting ATPase activity"/>
    <property type="evidence" value="ECO:0007669"/>
    <property type="project" value="InterPro"/>
</dbReference>
<evidence type="ECO:0000256" key="8">
    <source>
        <dbReference type="ARBA" id="ARBA00023136"/>
    </source>
</evidence>
<dbReference type="Pfam" id="PF02355">
    <property type="entry name" value="SecD_SecF_C"/>
    <property type="match status" value="1"/>
</dbReference>
<proteinExistence type="inferred from homology"/>
<evidence type="ECO:0000256" key="6">
    <source>
        <dbReference type="ARBA" id="ARBA00022989"/>
    </source>
</evidence>
<evidence type="ECO:0000256" key="1">
    <source>
        <dbReference type="ARBA" id="ARBA00004651"/>
    </source>
</evidence>
<accession>A0A1F6NRG6</accession>
<evidence type="ECO:0000256" key="7">
    <source>
        <dbReference type="ARBA" id="ARBA00023010"/>
    </source>
</evidence>